<dbReference type="Proteomes" id="UP000754563">
    <property type="component" value="Unassembled WGS sequence"/>
</dbReference>
<sequence>MQNLFEVFAAQLTPDIIRKAQLRHPSIQIASTNLGIYVKLRTEIDSSDTFNGEFNLAISPNEISNNEINLGLQLTHESAEGEKSKILRLALLQRFAFSLNHTSLIKPHGALLVGSHLNGMSIVHMSTVDEKLQKTSTMLQRASNPVESFDDLPNLLQNTETIATLPKNMQRHGYSVCETTDLIEIMPAFYEKLKRFLLLAPLAKLPTYLPEEKSIYYPFLQGFKSD</sequence>
<name>A0A955L7Q8_9BACT</name>
<comment type="caution">
    <text evidence="1">The sequence shown here is derived from an EMBL/GenBank/DDBJ whole genome shotgun (WGS) entry which is preliminary data.</text>
</comment>
<reference evidence="1" key="1">
    <citation type="submission" date="2020-04" db="EMBL/GenBank/DDBJ databases">
        <authorList>
            <person name="Zhang T."/>
        </authorList>
    </citation>
    <scope>NUCLEOTIDE SEQUENCE</scope>
    <source>
        <strain evidence="1">HKST-UBA11</strain>
    </source>
</reference>
<accession>A0A955L7Q8</accession>
<dbReference type="AlphaFoldDB" id="A0A955L7Q8"/>
<evidence type="ECO:0000313" key="2">
    <source>
        <dbReference type="Proteomes" id="UP000754563"/>
    </source>
</evidence>
<protein>
    <submittedName>
        <fullName evidence="1">Uncharacterized protein</fullName>
    </submittedName>
</protein>
<proteinExistence type="predicted"/>
<organism evidence="1 2">
    <name type="scientific">Candidatus Dojkabacteria bacterium</name>
    <dbReference type="NCBI Taxonomy" id="2099670"/>
    <lineage>
        <taxon>Bacteria</taxon>
        <taxon>Candidatus Dojkabacteria</taxon>
    </lineage>
</organism>
<evidence type="ECO:0000313" key="1">
    <source>
        <dbReference type="EMBL" id="MCA9385534.1"/>
    </source>
</evidence>
<reference evidence="1" key="2">
    <citation type="journal article" date="2021" name="Microbiome">
        <title>Successional dynamics and alternative stable states in a saline activated sludge microbial community over 9 years.</title>
        <authorList>
            <person name="Wang Y."/>
            <person name="Ye J."/>
            <person name="Ju F."/>
            <person name="Liu L."/>
            <person name="Boyd J.A."/>
            <person name="Deng Y."/>
            <person name="Parks D.H."/>
            <person name="Jiang X."/>
            <person name="Yin X."/>
            <person name="Woodcroft B.J."/>
            <person name="Tyson G.W."/>
            <person name="Hugenholtz P."/>
            <person name="Polz M.F."/>
            <person name="Zhang T."/>
        </authorList>
    </citation>
    <scope>NUCLEOTIDE SEQUENCE</scope>
    <source>
        <strain evidence="1">HKST-UBA11</strain>
    </source>
</reference>
<gene>
    <name evidence="1" type="ORF">KC717_02710</name>
</gene>
<dbReference type="EMBL" id="JAGQLH010000025">
    <property type="protein sequence ID" value="MCA9385534.1"/>
    <property type="molecule type" value="Genomic_DNA"/>
</dbReference>